<dbReference type="OrthoDB" id="23348at10239"/>
<evidence type="ECO:0000313" key="2">
    <source>
        <dbReference type="Proteomes" id="UP000029780"/>
    </source>
</evidence>
<dbReference type="InterPro" id="IPR043720">
    <property type="entry name" value="DUF5661"/>
</dbReference>
<dbReference type="KEGG" id="vg:8746259"/>
<organism evidence="1 2">
    <name type="scientific">Marseillevirus marseillevirus</name>
    <name type="common">GBM</name>
    <dbReference type="NCBI Taxonomy" id="694581"/>
    <lineage>
        <taxon>Viruses</taxon>
        <taxon>Varidnaviria</taxon>
        <taxon>Bamfordvirae</taxon>
        <taxon>Nucleocytoviricota</taxon>
        <taxon>Megaviricetes</taxon>
        <taxon>Pimascovirales</taxon>
        <taxon>Pimascovirales incertae sedis</taxon>
        <taxon>Marseilleviridae</taxon>
        <taxon>Marseillevirus</taxon>
        <taxon>Marseillevirus massiliense</taxon>
    </lineage>
</organism>
<protein>
    <submittedName>
        <fullName evidence="1">Uncharacterized protein</fullName>
    </submittedName>
</protein>
<sequence length="98" mass="11453">MKVSLLEAKKLAKKLGIDLEKVPLLIWRYSLEVETEHLSSVDCDMLQVGKVARDHFLEYGPLYYIELQKMEEKLERHFKGKRKPRVLLSGTKLPPKCK</sequence>
<evidence type="ECO:0000313" key="1">
    <source>
        <dbReference type="EMBL" id="ADB03814.1"/>
    </source>
</evidence>
<proteinExistence type="predicted"/>
<dbReference type="EMBL" id="GU071086">
    <property type="protein sequence ID" value="ADB03814.1"/>
    <property type="molecule type" value="Genomic_DNA"/>
</dbReference>
<accession>D2XA37</accession>
<dbReference type="RefSeq" id="YP_003406776.1">
    <property type="nucleotide sequence ID" value="NC_013756.1"/>
</dbReference>
<keyword evidence="2" id="KW-1185">Reference proteome</keyword>
<dbReference type="Pfam" id="PF18905">
    <property type="entry name" value="DUF5661"/>
    <property type="match status" value="1"/>
</dbReference>
<gene>
    <name evidence="1" type="ORF">MAR_ORF021</name>
</gene>
<organismHost>
    <name type="scientific">Acanthamoeba</name>
    <dbReference type="NCBI Taxonomy" id="5754"/>
</organismHost>
<reference evidence="1 2" key="1">
    <citation type="journal article" date="2009" name="Proc. Natl. Acad. Sci. U.S.A.">
        <title>Giant Marseillevirus highlights the role of amoebae as a melting pot in emergence of chimeric microorganisms.</title>
        <authorList>
            <person name="Boyer M."/>
            <person name="Yutin N."/>
            <person name="Pagnier I."/>
            <person name="Barrassi L."/>
            <person name="Fournous G."/>
            <person name="Espinosa L."/>
            <person name="Robert C."/>
            <person name="Azza S."/>
            <person name="Sun S."/>
            <person name="Rossmann M.G."/>
            <person name="Suzan-Monti M."/>
            <person name="La Scola B."/>
            <person name="Koonin E.V."/>
            <person name="Raoult D."/>
        </authorList>
    </citation>
    <scope>NUCLEOTIDE SEQUENCE [LARGE SCALE GENOMIC DNA]</scope>
    <source>
        <strain evidence="1 2">T19</strain>
    </source>
</reference>
<name>D2XA37_GBMV</name>
<dbReference type="GeneID" id="8746259"/>
<dbReference type="Proteomes" id="UP000029780">
    <property type="component" value="Segment"/>
</dbReference>